<evidence type="ECO:0000313" key="2">
    <source>
        <dbReference type="EMBL" id="CAE8620898.1"/>
    </source>
</evidence>
<sequence>MSVPGGSFLLPPGGHVLQDANAAVLSAAHARFEGFPDPDKVRKKQAEFAQEVSERLQQGMAALAEQHRRQTEQLATLAKQQKARFKLALDQKVKSDEFSLSQQFNEQLMRLQQAAQAKRAELEQQATNMVLEFQQRKLQEEFEAQQREIQRQHQEAQQRLAGELEKLLRSETQPMPNGGLGPLGGSMMLPGPGQGGLVSGPSFSLQGAPPGVVFDARPLQVYAAPPVTYAPPQMHAARVLHYVPPSAPPHLSSRSHVPPVTMVLAGSGSDIPRSLSWSVTKDHSRSQSFSMSASMPRLPATWTPQQEALAHVLNGG</sequence>
<keyword evidence="3" id="KW-1185">Reference proteome</keyword>
<dbReference type="AlphaFoldDB" id="A0A813G217"/>
<comment type="caution">
    <text evidence="2">The sequence shown here is derived from an EMBL/GenBank/DDBJ whole genome shotgun (WGS) entry which is preliminary data.</text>
</comment>
<protein>
    <submittedName>
        <fullName evidence="2">Uncharacterized protein</fullName>
    </submittedName>
</protein>
<name>A0A813G217_POLGL</name>
<keyword evidence="1" id="KW-0175">Coiled coil</keyword>
<dbReference type="EMBL" id="CAJNNV010027601">
    <property type="protein sequence ID" value="CAE8620898.1"/>
    <property type="molecule type" value="Genomic_DNA"/>
</dbReference>
<evidence type="ECO:0000313" key="3">
    <source>
        <dbReference type="Proteomes" id="UP000654075"/>
    </source>
</evidence>
<dbReference type="OrthoDB" id="425771at2759"/>
<feature type="coiled-coil region" evidence="1">
    <location>
        <begin position="60"/>
        <end position="166"/>
    </location>
</feature>
<accession>A0A813G217</accession>
<organism evidence="2 3">
    <name type="scientific">Polarella glacialis</name>
    <name type="common">Dinoflagellate</name>
    <dbReference type="NCBI Taxonomy" id="89957"/>
    <lineage>
        <taxon>Eukaryota</taxon>
        <taxon>Sar</taxon>
        <taxon>Alveolata</taxon>
        <taxon>Dinophyceae</taxon>
        <taxon>Suessiales</taxon>
        <taxon>Suessiaceae</taxon>
        <taxon>Polarella</taxon>
    </lineage>
</organism>
<gene>
    <name evidence="2" type="ORF">PGLA1383_LOCUS38422</name>
</gene>
<reference evidence="2" key="1">
    <citation type="submission" date="2021-02" db="EMBL/GenBank/DDBJ databases">
        <authorList>
            <person name="Dougan E. K."/>
            <person name="Rhodes N."/>
            <person name="Thang M."/>
            <person name="Chan C."/>
        </authorList>
    </citation>
    <scope>NUCLEOTIDE SEQUENCE</scope>
</reference>
<evidence type="ECO:0000256" key="1">
    <source>
        <dbReference type="SAM" id="Coils"/>
    </source>
</evidence>
<dbReference type="Proteomes" id="UP000654075">
    <property type="component" value="Unassembled WGS sequence"/>
</dbReference>
<proteinExistence type="predicted"/>